<sequence>MEIKFEIEDALRSLVPDCKFTIVDNKITYFKSESSAEQPSEKEISDELKKLETEYDSYEYARLRKREYDKLNQLELIYDDKINSTDKWGEAIAKIKKDIPKG</sequence>
<proteinExistence type="predicted"/>
<accession>A0A382KFB0</accession>
<reference evidence="1" key="1">
    <citation type="submission" date="2018-05" db="EMBL/GenBank/DDBJ databases">
        <authorList>
            <person name="Lanie J.A."/>
            <person name="Ng W.-L."/>
            <person name="Kazmierczak K.M."/>
            <person name="Andrzejewski T.M."/>
            <person name="Davidsen T.M."/>
            <person name="Wayne K.J."/>
            <person name="Tettelin H."/>
            <person name="Glass J.I."/>
            <person name="Rusch D."/>
            <person name="Podicherti R."/>
            <person name="Tsui H.-C.T."/>
            <person name="Winkler M.E."/>
        </authorList>
    </citation>
    <scope>NUCLEOTIDE SEQUENCE</scope>
</reference>
<dbReference type="EMBL" id="UINC01080353">
    <property type="protein sequence ID" value="SVC23210.1"/>
    <property type="molecule type" value="Genomic_DNA"/>
</dbReference>
<dbReference type="AlphaFoldDB" id="A0A382KFB0"/>
<organism evidence="1">
    <name type="scientific">marine metagenome</name>
    <dbReference type="NCBI Taxonomy" id="408172"/>
    <lineage>
        <taxon>unclassified sequences</taxon>
        <taxon>metagenomes</taxon>
        <taxon>ecological metagenomes</taxon>
    </lineage>
</organism>
<gene>
    <name evidence="1" type="ORF">METZ01_LOCUS276064</name>
</gene>
<name>A0A382KFB0_9ZZZZ</name>
<evidence type="ECO:0000313" key="1">
    <source>
        <dbReference type="EMBL" id="SVC23210.1"/>
    </source>
</evidence>
<protein>
    <submittedName>
        <fullName evidence="1">Uncharacterized protein</fullName>
    </submittedName>
</protein>